<dbReference type="InterPro" id="IPR016055">
    <property type="entry name" value="A-D-PHexomutase_a/b/a-I/II/III"/>
</dbReference>
<dbReference type="InterPro" id="IPR050060">
    <property type="entry name" value="Phosphoglucosamine_mutase"/>
</dbReference>
<name>A0AAE3EHS4_9SPIR</name>
<dbReference type="InterPro" id="IPR005841">
    <property type="entry name" value="Alpha-D-phosphohexomutase_SF"/>
</dbReference>
<dbReference type="Pfam" id="PF02880">
    <property type="entry name" value="PGM_PMM_III"/>
    <property type="match status" value="1"/>
</dbReference>
<dbReference type="PANTHER" id="PTHR42946">
    <property type="entry name" value="PHOSPHOHEXOSE MUTASE"/>
    <property type="match status" value="1"/>
</dbReference>
<dbReference type="Pfam" id="PF02878">
    <property type="entry name" value="PGM_PMM_I"/>
    <property type="match status" value="1"/>
</dbReference>
<accession>A0AAE3EHS4</accession>
<dbReference type="GO" id="GO:0004615">
    <property type="term" value="F:phosphomannomutase activity"/>
    <property type="evidence" value="ECO:0007669"/>
    <property type="project" value="TreeGrafter"/>
</dbReference>
<dbReference type="RefSeq" id="WP_230753860.1">
    <property type="nucleotide sequence ID" value="NZ_JAINWA010000001.1"/>
</dbReference>
<comment type="cofactor">
    <cofactor evidence="1">
        <name>Mg(2+)</name>
        <dbReference type="ChEBI" id="CHEBI:18420"/>
    </cofactor>
</comment>
<evidence type="ECO:0000259" key="5">
    <source>
        <dbReference type="Pfam" id="PF02880"/>
    </source>
</evidence>
<evidence type="ECO:0008006" key="8">
    <source>
        <dbReference type="Google" id="ProtNLM"/>
    </source>
</evidence>
<comment type="caution">
    <text evidence="6">The sequence shown here is derived from an EMBL/GenBank/DDBJ whole genome shotgun (WGS) entry which is preliminary data.</text>
</comment>
<comment type="similarity">
    <text evidence="2">Belongs to the phosphohexose mutase family.</text>
</comment>
<reference evidence="6" key="1">
    <citation type="submission" date="2021-08" db="EMBL/GenBank/DDBJ databases">
        <title>Comparative analyses of Brucepasteria parasyntrophica and Teretinema zuelzerae.</title>
        <authorList>
            <person name="Song Y."/>
            <person name="Brune A."/>
        </authorList>
    </citation>
    <scope>NUCLEOTIDE SEQUENCE</scope>
    <source>
        <strain evidence="6">DSM 1903</strain>
    </source>
</reference>
<evidence type="ECO:0000256" key="1">
    <source>
        <dbReference type="ARBA" id="ARBA00001946"/>
    </source>
</evidence>
<evidence type="ECO:0000313" key="6">
    <source>
        <dbReference type="EMBL" id="MCD1654048.1"/>
    </source>
</evidence>
<keyword evidence="3" id="KW-0597">Phosphoprotein</keyword>
<gene>
    <name evidence="6" type="ORF">K7J14_04960</name>
</gene>
<feature type="domain" description="Alpha-D-phosphohexomutase alpha/beta/alpha" evidence="5">
    <location>
        <begin position="405"/>
        <end position="475"/>
    </location>
</feature>
<proteinExistence type="inferred from homology"/>
<evidence type="ECO:0000256" key="3">
    <source>
        <dbReference type="ARBA" id="ARBA00022553"/>
    </source>
</evidence>
<dbReference type="EMBL" id="JAINWA010000001">
    <property type="protein sequence ID" value="MCD1654048.1"/>
    <property type="molecule type" value="Genomic_DNA"/>
</dbReference>
<keyword evidence="7" id="KW-1185">Reference proteome</keyword>
<evidence type="ECO:0000259" key="4">
    <source>
        <dbReference type="Pfam" id="PF02878"/>
    </source>
</evidence>
<dbReference type="GO" id="GO:0005975">
    <property type="term" value="P:carbohydrate metabolic process"/>
    <property type="evidence" value="ECO:0007669"/>
    <property type="project" value="InterPro"/>
</dbReference>
<evidence type="ECO:0000256" key="2">
    <source>
        <dbReference type="ARBA" id="ARBA00010231"/>
    </source>
</evidence>
<dbReference type="SUPFAM" id="SSF53738">
    <property type="entry name" value="Phosphoglucomutase, first 3 domains"/>
    <property type="match status" value="2"/>
</dbReference>
<dbReference type="PANTHER" id="PTHR42946:SF1">
    <property type="entry name" value="PHOSPHOGLUCOMUTASE (ALPHA-D-GLUCOSE-1,6-BISPHOSPHATE-DEPENDENT)"/>
    <property type="match status" value="1"/>
</dbReference>
<dbReference type="Proteomes" id="UP001198163">
    <property type="component" value="Unassembled WGS sequence"/>
</dbReference>
<dbReference type="PRINTS" id="PR00509">
    <property type="entry name" value="PGMPMM"/>
</dbReference>
<dbReference type="InterPro" id="IPR005844">
    <property type="entry name" value="A-D-PHexomutase_a/b/a-I"/>
</dbReference>
<dbReference type="InterPro" id="IPR005846">
    <property type="entry name" value="A-D-PHexomutase_a/b/a-III"/>
</dbReference>
<dbReference type="Gene3D" id="3.40.120.10">
    <property type="entry name" value="Alpha-D-Glucose-1,6-Bisphosphate, subunit A, domain 3"/>
    <property type="match status" value="3"/>
</dbReference>
<dbReference type="AlphaFoldDB" id="A0AAE3EHS4"/>
<feature type="domain" description="Alpha-D-phosphohexomutase alpha/beta/alpha" evidence="4">
    <location>
        <begin position="107"/>
        <end position="214"/>
    </location>
</feature>
<organism evidence="6 7">
    <name type="scientific">Teretinema zuelzerae</name>
    <dbReference type="NCBI Taxonomy" id="156"/>
    <lineage>
        <taxon>Bacteria</taxon>
        <taxon>Pseudomonadati</taxon>
        <taxon>Spirochaetota</taxon>
        <taxon>Spirochaetia</taxon>
        <taxon>Spirochaetales</taxon>
        <taxon>Treponemataceae</taxon>
        <taxon>Teretinema</taxon>
    </lineage>
</organism>
<sequence>MVIYIDQDFEPAAKTAQDPAFAEMNSFAESLFAGSEVLLDVDRAAMLFSLADSNESRTQALLAARVNFMGTDGIRGKIEFENQDGPAAGVDDAQEGNPFRLLAREHRLARGLVECAAEAFASLLIEEEILKADDRAAAGSDGRDAANNRAYEKAMCEGFLKQGLRVDFLGTLPTPYVPLYMLENGIRGGAMLTASHNPANQNGIKFFLDGRKLLPEGRLGEYALSARMFAMRPAANLEARPREQQIPRKAREVRYETGALKFLDRLLRGEDYRRLGGMPFLLDTANGAYHDIASEWLRRSGIPHICINEKPNGSNINRHCGVAEIEGLRALSGAEALEGAAVLRSLVLESRKAGLDGFAAALDGDGDRGFVLHYSLERDTVTVLDGDMCGIRIAELEYRRREKDGSLPRTQQCVFTVESDIMASVSLKERLPVETATVDVGDKWICNHPGESMIAGMESSGHVIIPVQVKTPDGTKTLRAGNGFLS</sequence>
<evidence type="ECO:0000313" key="7">
    <source>
        <dbReference type="Proteomes" id="UP001198163"/>
    </source>
</evidence>
<protein>
    <recommendedName>
        <fullName evidence="8">Phosphoglucomutase</fullName>
    </recommendedName>
</protein>